<comment type="cofactor">
    <cofactor evidence="1">
        <name>Zn(2+)</name>
        <dbReference type="ChEBI" id="CHEBI:29105"/>
    </cofactor>
</comment>
<keyword evidence="7" id="KW-1133">Transmembrane helix</keyword>
<feature type="transmembrane region" description="Helical" evidence="7">
    <location>
        <begin position="48"/>
        <end position="71"/>
    </location>
</feature>
<dbReference type="InterPro" id="IPR011055">
    <property type="entry name" value="Dup_hybrid_motif"/>
</dbReference>
<dbReference type="GO" id="GO:0004222">
    <property type="term" value="F:metalloendopeptidase activity"/>
    <property type="evidence" value="ECO:0007669"/>
    <property type="project" value="TreeGrafter"/>
</dbReference>
<dbReference type="Gene3D" id="2.70.70.10">
    <property type="entry name" value="Glucose Permease (Domain IIA)"/>
    <property type="match status" value="1"/>
</dbReference>
<keyword evidence="6" id="KW-0482">Metalloprotease</keyword>
<sequence length="324" mass="36179">MLGAETAAPPGRLFANCVADEFPLAMFLKKYKLLIFRNNEGSCRVVPFWGVILPGVALAFLLLAGSTLYLWNTTREYDALLDRREELEITISAQHAQLLARAGDVFSLADKTRGIEDFNAKLGVMLSFDRKQDRMSRGGASGYLGKPMPVALMSERQLTRALHGLLDDMNTSLAMEETVQQQIIAAMAIQSDEFARIPSIWPVRGRFSSPFGYRINPITKQRHLHKGIDVTAKRGTPVRAPADGVVVYAQRFSSYGLTMEIRHSPRFKTRYAHLSAFEAEVGQKVKRGQVVARVGNTGRSTASHLHYEVHVDGRLKDPMQYILN</sequence>
<dbReference type="PANTHER" id="PTHR21666:SF288">
    <property type="entry name" value="CELL DIVISION PROTEIN YTFB"/>
    <property type="match status" value="1"/>
</dbReference>
<dbReference type="CDD" id="cd12797">
    <property type="entry name" value="M23_peptidase"/>
    <property type="match status" value="1"/>
</dbReference>
<dbReference type="EMBL" id="QMIE01000001">
    <property type="protein sequence ID" value="TVM19739.1"/>
    <property type="molecule type" value="Genomic_DNA"/>
</dbReference>
<comment type="caution">
    <text evidence="9">The sequence shown here is derived from an EMBL/GenBank/DDBJ whole genome shotgun (WGS) entry which is preliminary data.</text>
</comment>
<keyword evidence="3" id="KW-0479">Metal-binding</keyword>
<keyword evidence="4" id="KW-0378">Hydrolase</keyword>
<feature type="domain" description="M23ase beta-sheet core" evidence="8">
    <location>
        <begin position="224"/>
        <end position="318"/>
    </location>
</feature>
<protein>
    <recommendedName>
        <fullName evidence="8">M23ase beta-sheet core domain-containing protein</fullName>
    </recommendedName>
</protein>
<name>A0A7M3MIV7_9BACT</name>
<dbReference type="InterPro" id="IPR050570">
    <property type="entry name" value="Cell_wall_metabolism_enzyme"/>
</dbReference>
<keyword evidence="7" id="KW-0472">Membrane</keyword>
<evidence type="ECO:0000256" key="1">
    <source>
        <dbReference type="ARBA" id="ARBA00001947"/>
    </source>
</evidence>
<evidence type="ECO:0000259" key="8">
    <source>
        <dbReference type="Pfam" id="PF01551"/>
    </source>
</evidence>
<evidence type="ECO:0000256" key="5">
    <source>
        <dbReference type="ARBA" id="ARBA00022833"/>
    </source>
</evidence>
<keyword evidence="5" id="KW-0862">Zinc</keyword>
<keyword evidence="2" id="KW-0645">Protease</keyword>
<accession>A0A7M3MIV7</accession>
<dbReference type="Proteomes" id="UP000448292">
    <property type="component" value="Unassembled WGS sequence"/>
</dbReference>
<gene>
    <name evidence="9" type="ORF">DPQ33_00440</name>
</gene>
<keyword evidence="7" id="KW-0812">Transmembrane</keyword>
<organism evidence="9 10">
    <name type="scientific">Oceanidesulfovibrio indonesiensis</name>
    <dbReference type="NCBI Taxonomy" id="54767"/>
    <lineage>
        <taxon>Bacteria</taxon>
        <taxon>Pseudomonadati</taxon>
        <taxon>Thermodesulfobacteriota</taxon>
        <taxon>Desulfovibrionia</taxon>
        <taxon>Desulfovibrionales</taxon>
        <taxon>Desulfovibrionaceae</taxon>
        <taxon>Oceanidesulfovibrio</taxon>
    </lineage>
</organism>
<dbReference type="GO" id="GO:0006508">
    <property type="term" value="P:proteolysis"/>
    <property type="evidence" value="ECO:0007669"/>
    <property type="project" value="UniProtKB-KW"/>
</dbReference>
<evidence type="ECO:0000256" key="3">
    <source>
        <dbReference type="ARBA" id="ARBA00022723"/>
    </source>
</evidence>
<evidence type="ECO:0000256" key="7">
    <source>
        <dbReference type="SAM" id="Phobius"/>
    </source>
</evidence>
<dbReference type="FunFam" id="2.70.70.10:FF:000006">
    <property type="entry name" value="M23 family peptidase"/>
    <property type="match status" value="1"/>
</dbReference>
<dbReference type="GO" id="GO:0046872">
    <property type="term" value="F:metal ion binding"/>
    <property type="evidence" value="ECO:0007669"/>
    <property type="project" value="UniProtKB-KW"/>
</dbReference>
<evidence type="ECO:0000313" key="9">
    <source>
        <dbReference type="EMBL" id="TVM19739.1"/>
    </source>
</evidence>
<evidence type="ECO:0000256" key="4">
    <source>
        <dbReference type="ARBA" id="ARBA00022801"/>
    </source>
</evidence>
<evidence type="ECO:0000313" key="10">
    <source>
        <dbReference type="Proteomes" id="UP000448292"/>
    </source>
</evidence>
<keyword evidence="10" id="KW-1185">Reference proteome</keyword>
<evidence type="ECO:0000256" key="2">
    <source>
        <dbReference type="ARBA" id="ARBA00022670"/>
    </source>
</evidence>
<dbReference type="PANTHER" id="PTHR21666">
    <property type="entry name" value="PEPTIDASE-RELATED"/>
    <property type="match status" value="1"/>
</dbReference>
<evidence type="ECO:0000256" key="6">
    <source>
        <dbReference type="ARBA" id="ARBA00023049"/>
    </source>
</evidence>
<proteinExistence type="predicted"/>
<dbReference type="InterPro" id="IPR016047">
    <property type="entry name" value="M23ase_b-sheet_dom"/>
</dbReference>
<dbReference type="Pfam" id="PF01551">
    <property type="entry name" value="Peptidase_M23"/>
    <property type="match status" value="1"/>
</dbReference>
<reference evidence="9 10" key="1">
    <citation type="submission" date="2018-06" db="EMBL/GenBank/DDBJ databases">
        <title>Complete genome of Desulfovibrio indonesiensis P37SLT.</title>
        <authorList>
            <person name="Crispim J.S."/>
            <person name="Vidigal P.M.P."/>
            <person name="Silva L.C.F."/>
            <person name="Laguardia C.N."/>
            <person name="Araujo L.C."/>
            <person name="Dias R.S."/>
            <person name="Sousa M.P."/>
            <person name="Paula S.O."/>
            <person name="Silva C."/>
        </authorList>
    </citation>
    <scope>NUCLEOTIDE SEQUENCE [LARGE SCALE GENOMIC DNA]</scope>
    <source>
        <strain evidence="9 10">P37SLT</strain>
    </source>
</reference>
<dbReference type="AlphaFoldDB" id="A0A7M3MIV7"/>
<dbReference type="SUPFAM" id="SSF51261">
    <property type="entry name" value="Duplicated hybrid motif"/>
    <property type="match status" value="1"/>
</dbReference>